<dbReference type="CDD" id="cd13585">
    <property type="entry name" value="PBP2_TMBP_like"/>
    <property type="match status" value="1"/>
</dbReference>
<dbReference type="PROSITE" id="PS51257">
    <property type="entry name" value="PROKAR_LIPOPROTEIN"/>
    <property type="match status" value="1"/>
</dbReference>
<protein>
    <submittedName>
        <fullName evidence="3">Chitobiose transport system substrate-binding protein</fullName>
    </submittedName>
</protein>
<evidence type="ECO:0000256" key="1">
    <source>
        <dbReference type="SAM" id="MobiDB-lite"/>
    </source>
</evidence>
<dbReference type="InterPro" id="IPR050490">
    <property type="entry name" value="Bact_solute-bd_prot1"/>
</dbReference>
<feature type="signal peptide" evidence="2">
    <location>
        <begin position="1"/>
        <end position="23"/>
    </location>
</feature>
<dbReference type="PANTHER" id="PTHR43649">
    <property type="entry name" value="ARABINOSE-BINDING PROTEIN-RELATED"/>
    <property type="match status" value="1"/>
</dbReference>
<dbReference type="Pfam" id="PF13416">
    <property type="entry name" value="SBP_bac_8"/>
    <property type="match status" value="1"/>
</dbReference>
<name>A0ABS4JVP0_9FIRM</name>
<comment type="caution">
    <text evidence="3">The sequence shown here is derived from an EMBL/GenBank/DDBJ whole genome shotgun (WGS) entry which is preliminary data.</text>
</comment>
<dbReference type="SUPFAM" id="SSF53850">
    <property type="entry name" value="Periplasmic binding protein-like II"/>
    <property type="match status" value="1"/>
</dbReference>
<dbReference type="Proteomes" id="UP001519289">
    <property type="component" value="Unassembled WGS sequence"/>
</dbReference>
<proteinExistence type="predicted"/>
<keyword evidence="2" id="KW-0732">Signal</keyword>
<gene>
    <name evidence="3" type="ORF">J2Z79_003054</name>
</gene>
<reference evidence="3 4" key="1">
    <citation type="submission" date="2021-03" db="EMBL/GenBank/DDBJ databases">
        <title>Genomic Encyclopedia of Type Strains, Phase IV (KMG-IV): sequencing the most valuable type-strain genomes for metagenomic binning, comparative biology and taxonomic classification.</title>
        <authorList>
            <person name="Goeker M."/>
        </authorList>
    </citation>
    <scope>NUCLEOTIDE SEQUENCE [LARGE SCALE GENOMIC DNA]</scope>
    <source>
        <strain evidence="3 4">DSM 27138</strain>
    </source>
</reference>
<feature type="region of interest" description="Disordered" evidence="1">
    <location>
        <begin position="28"/>
        <end position="53"/>
    </location>
</feature>
<accession>A0ABS4JVP0</accession>
<sequence>MLPKVRKGIALSIATVVAMGVLAGCGGSKAQDPAPSTGGQTSGQQSSGEQTPKKPVKIQFWTISLKPTFDDYINGRIAKFESENEGVTVEWTDLPYDAIEQKLLTAIGSGEAPDVVNLNTGMALTMAQKGALVDLKAEAPETLAIYQESLLQGASYKGGIYAYPWYATSALLIMNTDIIKAAGLDPANAPKTWEEMTEWARTIKEKTGKYAFMPDRNMVQFNMAGVQWLNEDKTQATLNTPEAVAVYQRMRDWIEQDLIPHDSITKNYNEALNRYMAGELAFLLTGPQFLTRVRDNAPEIYAVTDVAPYILDKGKKLQTSLMNVVVPAASKAENREAAIKFANFITNDESQLEFAKIVNILPSTKEAAKDPFFSQDTGNPLEDKAKKITVDQMAISYDFTLGIGGKQGKVHEAYLKALERVMLGEITAQEGVDWLEEQVNAILAQPD</sequence>
<organism evidence="3 4">
    <name type="scientific">Symbiobacterium terraclitae</name>
    <dbReference type="NCBI Taxonomy" id="557451"/>
    <lineage>
        <taxon>Bacteria</taxon>
        <taxon>Bacillati</taxon>
        <taxon>Bacillota</taxon>
        <taxon>Clostridia</taxon>
        <taxon>Eubacteriales</taxon>
        <taxon>Symbiobacteriaceae</taxon>
        <taxon>Symbiobacterium</taxon>
    </lineage>
</organism>
<evidence type="ECO:0000313" key="3">
    <source>
        <dbReference type="EMBL" id="MBP2019612.1"/>
    </source>
</evidence>
<dbReference type="PANTHER" id="PTHR43649:SF12">
    <property type="entry name" value="DIACETYLCHITOBIOSE BINDING PROTEIN DASA"/>
    <property type="match status" value="1"/>
</dbReference>
<dbReference type="RefSeq" id="WP_209467715.1">
    <property type="nucleotide sequence ID" value="NZ_JAGGLG010000031.1"/>
</dbReference>
<dbReference type="InterPro" id="IPR006059">
    <property type="entry name" value="SBP"/>
</dbReference>
<dbReference type="EMBL" id="JAGGLG010000031">
    <property type="protein sequence ID" value="MBP2019612.1"/>
    <property type="molecule type" value="Genomic_DNA"/>
</dbReference>
<feature type="compositionally biased region" description="Low complexity" evidence="1">
    <location>
        <begin position="36"/>
        <end position="50"/>
    </location>
</feature>
<keyword evidence="4" id="KW-1185">Reference proteome</keyword>
<evidence type="ECO:0000256" key="2">
    <source>
        <dbReference type="SAM" id="SignalP"/>
    </source>
</evidence>
<feature type="chain" id="PRO_5046346690" evidence="2">
    <location>
        <begin position="24"/>
        <end position="447"/>
    </location>
</feature>
<evidence type="ECO:0000313" key="4">
    <source>
        <dbReference type="Proteomes" id="UP001519289"/>
    </source>
</evidence>
<dbReference type="Gene3D" id="3.40.190.10">
    <property type="entry name" value="Periplasmic binding protein-like II"/>
    <property type="match status" value="1"/>
</dbReference>